<reference evidence="2" key="1">
    <citation type="journal article" date="2019" name="Int. J. Syst. Evol. Microbiol.">
        <title>The Global Catalogue of Microorganisms (GCM) 10K type strain sequencing project: providing services to taxonomists for standard genome sequencing and annotation.</title>
        <authorList>
            <consortium name="The Broad Institute Genomics Platform"/>
            <consortium name="The Broad Institute Genome Sequencing Center for Infectious Disease"/>
            <person name="Wu L."/>
            <person name="Ma J."/>
        </authorList>
    </citation>
    <scope>NUCLEOTIDE SEQUENCE [LARGE SCALE GENOMIC DNA]</scope>
    <source>
        <strain evidence="2">CGMCC 1.12477</strain>
    </source>
</reference>
<evidence type="ECO:0000313" key="2">
    <source>
        <dbReference type="Proteomes" id="UP001597351"/>
    </source>
</evidence>
<accession>A0ABW4TJ64</accession>
<protein>
    <submittedName>
        <fullName evidence="1">Uncharacterized protein</fullName>
    </submittedName>
</protein>
<evidence type="ECO:0000313" key="1">
    <source>
        <dbReference type="EMBL" id="MFD1945936.1"/>
    </source>
</evidence>
<dbReference type="EMBL" id="JBHUGD010000001">
    <property type="protein sequence ID" value="MFD1945936.1"/>
    <property type="molecule type" value="Genomic_DNA"/>
</dbReference>
<dbReference type="RefSeq" id="WP_343915154.1">
    <property type="nucleotide sequence ID" value="NZ_BAAAJT010000002.1"/>
</dbReference>
<keyword evidence="2" id="KW-1185">Reference proteome</keyword>
<dbReference type="Proteomes" id="UP001597351">
    <property type="component" value="Unassembled WGS sequence"/>
</dbReference>
<organism evidence="1 2">
    <name type="scientific">Nocardioides aestuarii</name>
    <dbReference type="NCBI Taxonomy" id="252231"/>
    <lineage>
        <taxon>Bacteria</taxon>
        <taxon>Bacillati</taxon>
        <taxon>Actinomycetota</taxon>
        <taxon>Actinomycetes</taxon>
        <taxon>Propionibacteriales</taxon>
        <taxon>Nocardioidaceae</taxon>
        <taxon>Nocardioides</taxon>
    </lineage>
</organism>
<name>A0ABW4TJ64_9ACTN</name>
<comment type="caution">
    <text evidence="1">The sequence shown here is derived from an EMBL/GenBank/DDBJ whole genome shotgun (WGS) entry which is preliminary data.</text>
</comment>
<sequence>MALVVTMAGQAYGARLTTTDDGSDVWSPEGSEYVAAGSVANTDLLRTSLNHREHRIVGRARYEALTKNTSHEVRLNTQLKTNQGKVYDVIVMVDPNGEGERLLLFRRWRDNPIECDHAVGTAAWSDEKISFSVPRACLGSPRWVKYRAVARSYKEETGLFLDMANHSGPTKNPWSARVRRD</sequence>
<gene>
    <name evidence="1" type="ORF">ACFSDE_03975</name>
</gene>
<proteinExistence type="predicted"/>